<proteinExistence type="predicted"/>
<protein>
    <recommendedName>
        <fullName evidence="4">HTH psq-type domain-containing protein</fullName>
    </recommendedName>
</protein>
<evidence type="ECO:0000256" key="1">
    <source>
        <dbReference type="SAM" id="MobiDB-lite"/>
    </source>
</evidence>
<keyword evidence="3" id="KW-1185">Reference proteome</keyword>
<reference evidence="2 3" key="1">
    <citation type="submission" date="2016-03" db="EMBL/GenBank/DDBJ databases">
        <title>How can Kluyveromyces marxianus grow so fast - potential evolutionary course in Saccharomyces Complex revealed by comparative genomics.</title>
        <authorList>
            <person name="Mo W."/>
            <person name="Lu W."/>
            <person name="Yang X."/>
            <person name="Qi J."/>
            <person name="Lv H."/>
        </authorList>
    </citation>
    <scope>NUCLEOTIDE SEQUENCE [LARGE SCALE GENOMIC DNA]</scope>
    <source>
        <strain evidence="2 3">FIM1</strain>
    </source>
</reference>
<evidence type="ECO:0000313" key="3">
    <source>
        <dbReference type="Proteomes" id="UP000422736"/>
    </source>
</evidence>
<gene>
    <name evidence="2" type="ORF">FIM1_143</name>
</gene>
<reference evidence="2 3" key="2">
    <citation type="submission" date="2019-11" db="EMBL/GenBank/DDBJ databases">
        <authorList>
            <person name="Lu H."/>
        </authorList>
    </citation>
    <scope>NUCLEOTIDE SEQUENCE [LARGE SCALE GENOMIC DNA]</scope>
    <source>
        <strain evidence="2 3">FIM1</strain>
    </source>
</reference>
<accession>A0ABX6EMW1</accession>
<sequence length="404" mass="46036">MDVTSEHELPVSKEERIKLALSYIKEQYGGDAPNLMCVDNNNSRENGIKVTKYDKAQGGPTIRQIAMYFKIPKSTLYDRMKAYRGQKRQRAPTRMRARTRTQTQAQAQAQTEAQVPGVPGIPINLSSIKKQQQQFEEMDQIQKEFTHTSQMKFSPEMELLIVRNIQGYVMAYGNLPLISDLRECISLITRTKTFGNKWISGFIRRHADEPIYGNTGTTVPNATFKDFKLWKNKQSQLNTIFLQQLQKRLCICDRFQYLCMYEIRQADPATSVKHVIQALDVKILETDSGKKDVSVELLCDPVVVDIGAMALPNLDSTSHPGHPGDPLLHLLHSVLKYIPAEETQLIILEGLTHLEHWSWSQCIELVTKYKLNNKLFAVPWGNHILAKSLQYSLQDTLLSNVTSS</sequence>
<dbReference type="EMBL" id="CP015054">
    <property type="protein sequence ID" value="QGN13504.1"/>
    <property type="molecule type" value="Genomic_DNA"/>
</dbReference>
<organism evidence="2 3">
    <name type="scientific">Kluyveromyces marxianus</name>
    <name type="common">Yeast</name>
    <name type="synonym">Candida kefyr</name>
    <dbReference type="NCBI Taxonomy" id="4911"/>
    <lineage>
        <taxon>Eukaryota</taxon>
        <taxon>Fungi</taxon>
        <taxon>Dikarya</taxon>
        <taxon>Ascomycota</taxon>
        <taxon>Saccharomycotina</taxon>
        <taxon>Saccharomycetes</taxon>
        <taxon>Saccharomycetales</taxon>
        <taxon>Saccharomycetaceae</taxon>
        <taxon>Kluyveromyces</taxon>
    </lineage>
</organism>
<feature type="compositionally biased region" description="Basic residues" evidence="1">
    <location>
        <begin position="85"/>
        <end position="99"/>
    </location>
</feature>
<evidence type="ECO:0000313" key="2">
    <source>
        <dbReference type="EMBL" id="QGN13504.1"/>
    </source>
</evidence>
<dbReference type="Proteomes" id="UP000422736">
    <property type="component" value="Chromosome 1"/>
</dbReference>
<feature type="region of interest" description="Disordered" evidence="1">
    <location>
        <begin position="85"/>
        <end position="121"/>
    </location>
</feature>
<feature type="compositionally biased region" description="Low complexity" evidence="1">
    <location>
        <begin position="100"/>
        <end position="114"/>
    </location>
</feature>
<evidence type="ECO:0008006" key="4">
    <source>
        <dbReference type="Google" id="ProtNLM"/>
    </source>
</evidence>
<name>A0ABX6EMW1_KLUMA</name>